<dbReference type="Gene3D" id="1.25.40.20">
    <property type="entry name" value="Ankyrin repeat-containing domain"/>
    <property type="match status" value="3"/>
</dbReference>
<protein>
    <submittedName>
        <fullName evidence="5">Ankyrin repeat-containing domain protein</fullName>
    </submittedName>
</protein>
<dbReference type="RefSeq" id="XP_046011853.1">
    <property type="nucleotide sequence ID" value="XM_046150045.1"/>
</dbReference>
<dbReference type="SMART" id="SM00248">
    <property type="entry name" value="ANK"/>
    <property type="match status" value="14"/>
</dbReference>
<comment type="caution">
    <text evidence="5">The sequence shown here is derived from an EMBL/GenBank/DDBJ whole genome shotgun (WGS) entry which is preliminary data.</text>
</comment>
<evidence type="ECO:0000313" key="6">
    <source>
        <dbReference type="Proteomes" id="UP000756346"/>
    </source>
</evidence>
<dbReference type="Proteomes" id="UP000756346">
    <property type="component" value="Unassembled WGS sequence"/>
</dbReference>
<dbReference type="PANTHER" id="PTHR24198">
    <property type="entry name" value="ANKYRIN REPEAT AND PROTEIN KINASE DOMAIN-CONTAINING PROTEIN"/>
    <property type="match status" value="1"/>
</dbReference>
<feature type="compositionally biased region" description="Basic and acidic residues" evidence="4">
    <location>
        <begin position="271"/>
        <end position="282"/>
    </location>
</feature>
<keyword evidence="1" id="KW-0677">Repeat</keyword>
<dbReference type="PROSITE" id="PS50297">
    <property type="entry name" value="ANK_REP_REGION"/>
    <property type="match status" value="3"/>
</dbReference>
<dbReference type="Pfam" id="PF12796">
    <property type="entry name" value="Ank_2"/>
    <property type="match status" value="3"/>
</dbReference>
<dbReference type="SUPFAM" id="SSF48403">
    <property type="entry name" value="Ankyrin repeat"/>
    <property type="match status" value="2"/>
</dbReference>
<keyword evidence="2 3" id="KW-0040">ANK repeat</keyword>
<feature type="repeat" description="ANK" evidence="3">
    <location>
        <begin position="404"/>
        <end position="436"/>
    </location>
</feature>
<evidence type="ECO:0000256" key="1">
    <source>
        <dbReference type="ARBA" id="ARBA00022737"/>
    </source>
</evidence>
<gene>
    <name evidence="5" type="ORF">B0I36DRAFT_244280</name>
</gene>
<feature type="region of interest" description="Disordered" evidence="4">
    <location>
        <begin position="195"/>
        <end position="299"/>
    </location>
</feature>
<reference evidence="5" key="1">
    <citation type="journal article" date="2021" name="Nat. Commun.">
        <title>Genetic determinants of endophytism in the Arabidopsis root mycobiome.</title>
        <authorList>
            <person name="Mesny F."/>
            <person name="Miyauchi S."/>
            <person name="Thiergart T."/>
            <person name="Pickel B."/>
            <person name="Atanasova L."/>
            <person name="Karlsson M."/>
            <person name="Huettel B."/>
            <person name="Barry K.W."/>
            <person name="Haridas S."/>
            <person name="Chen C."/>
            <person name="Bauer D."/>
            <person name="Andreopoulos W."/>
            <person name="Pangilinan J."/>
            <person name="LaButti K."/>
            <person name="Riley R."/>
            <person name="Lipzen A."/>
            <person name="Clum A."/>
            <person name="Drula E."/>
            <person name="Henrissat B."/>
            <person name="Kohler A."/>
            <person name="Grigoriev I.V."/>
            <person name="Martin F.M."/>
            <person name="Hacquard S."/>
        </authorList>
    </citation>
    <scope>NUCLEOTIDE SEQUENCE</scope>
    <source>
        <strain evidence="5">MPI-CAGE-CH-0230</strain>
    </source>
</reference>
<feature type="compositionally biased region" description="Polar residues" evidence="4">
    <location>
        <begin position="230"/>
        <end position="245"/>
    </location>
</feature>
<sequence length="908" mass="99663">MTNSRAFETALSLCHKSTVLGNKIAIHMLEFLGTTKHQPQGLEELARDFLELCKIMWSIEAGLVECKRTGQHFPTDVIVELDKKFKQSNSDFLALDHMISKFLEYDKRGTMGRLQRGWRKMFAEDDVGKMSSALGATRDALKMSALMFQWSLGESRIDESVGIGYTGLAAALDRLAHGRSVAGINKVKSLEAHHAEHERSLAHSSSFEKLPPLPSTSLNGRDEASMLSPGLSSNHSHMSPPSAYTSRDDHTVRSQRIRRHASMSGQTTSSHGDRNTPHETRDTLFSSSEESSNGLTDDTVFSDIDLSDSHGPIKVVRLKADPSSMPRWAPRTTSINQTPSFKTALISAVQARNASVVEQLLDRGVSPDTGLEINVLNESVLHHDLETARQLLMFGADANSVDSRGLTPLFLAVEHSFLDGAALLLKYGADPNLAAGMEHETPLAVAAVENKFQFTRLLLMYGGDANHKLSNGETVLMKAISRKCSQKVIDLLLDYDADPNLKSRKGESPLFEAINAGRVDTVTSLLDHGANPNLPGPKHMLWPAIHQTGCLRVLLARGADYKKAPGIMEQAASTNNLDSVRVLLEAGVDPNAKKDGVYTPLCTSIRDDLPEIFHLLLAKGADPNVPASEYPAFKCVTHFRPQYMQPLVDAGADLRSPKGIIETAVQFKNVEALKWLLKAGVSPNDRTPKTNATPLTTSIREKRKDFVQMLLENGADPNIRGEDWPVFLAVHEPEILKLILPYLKEPRAYKGVMERAVVANQLESLKLLLNAGVSVEDRNGGVFSPLTSAIRDRQKNFVKYLIDEAGADVNAPGEHLPIVKALRRYEGEDYEIIEMLLAKGADPNKIYRGHSGFIQAIENGDSKVLQLLVDRCGVDLSAQDDQGQTIAEIAESRGWDEGLEIILAGSQK</sequence>
<name>A0A9P8Y5S7_9PEZI</name>
<dbReference type="AlphaFoldDB" id="A0A9P8Y5S7"/>
<evidence type="ECO:0000313" key="5">
    <source>
        <dbReference type="EMBL" id="KAH7029565.1"/>
    </source>
</evidence>
<proteinExistence type="predicted"/>
<accession>A0A9P8Y5S7</accession>
<dbReference type="InterPro" id="IPR036770">
    <property type="entry name" value="Ankyrin_rpt-contain_sf"/>
</dbReference>
<feature type="compositionally biased region" description="Polar residues" evidence="4">
    <location>
        <begin position="283"/>
        <end position="296"/>
    </location>
</feature>
<dbReference type="PANTHER" id="PTHR24198:SF165">
    <property type="entry name" value="ANKYRIN REPEAT-CONTAINING PROTEIN-RELATED"/>
    <property type="match status" value="1"/>
</dbReference>
<dbReference type="PROSITE" id="PS50088">
    <property type="entry name" value="ANK_REPEAT"/>
    <property type="match status" value="5"/>
</dbReference>
<feature type="repeat" description="ANK" evidence="3">
    <location>
        <begin position="505"/>
        <end position="537"/>
    </location>
</feature>
<dbReference type="InterPro" id="IPR002110">
    <property type="entry name" value="Ankyrin_rpt"/>
</dbReference>
<feature type="repeat" description="ANK" evidence="3">
    <location>
        <begin position="690"/>
        <end position="722"/>
    </location>
</feature>
<organism evidence="5 6">
    <name type="scientific">Microdochium trichocladiopsis</name>
    <dbReference type="NCBI Taxonomy" id="1682393"/>
    <lineage>
        <taxon>Eukaryota</taxon>
        <taxon>Fungi</taxon>
        <taxon>Dikarya</taxon>
        <taxon>Ascomycota</taxon>
        <taxon>Pezizomycotina</taxon>
        <taxon>Sordariomycetes</taxon>
        <taxon>Xylariomycetidae</taxon>
        <taxon>Xylariales</taxon>
        <taxon>Microdochiaceae</taxon>
        <taxon>Microdochium</taxon>
    </lineage>
</organism>
<dbReference type="OrthoDB" id="194358at2759"/>
<feature type="repeat" description="ANK" evidence="3">
    <location>
        <begin position="438"/>
        <end position="470"/>
    </location>
</feature>
<evidence type="ECO:0000256" key="4">
    <source>
        <dbReference type="SAM" id="MobiDB-lite"/>
    </source>
</evidence>
<evidence type="ECO:0000256" key="2">
    <source>
        <dbReference type="ARBA" id="ARBA00023043"/>
    </source>
</evidence>
<dbReference type="GeneID" id="70179591"/>
<evidence type="ECO:0000256" key="3">
    <source>
        <dbReference type="PROSITE-ProRule" id="PRU00023"/>
    </source>
</evidence>
<dbReference type="EMBL" id="JAGTJQ010000006">
    <property type="protein sequence ID" value="KAH7029565.1"/>
    <property type="molecule type" value="Genomic_DNA"/>
</dbReference>
<keyword evidence="6" id="KW-1185">Reference proteome</keyword>
<feature type="repeat" description="ANK" evidence="3">
    <location>
        <begin position="471"/>
        <end position="504"/>
    </location>
</feature>